<organism evidence="2 3">
    <name type="scientific">Lentinula guzmanii</name>
    <dbReference type="NCBI Taxonomy" id="2804957"/>
    <lineage>
        <taxon>Eukaryota</taxon>
        <taxon>Fungi</taxon>
        <taxon>Dikarya</taxon>
        <taxon>Basidiomycota</taxon>
        <taxon>Agaricomycotina</taxon>
        <taxon>Agaricomycetes</taxon>
        <taxon>Agaricomycetidae</taxon>
        <taxon>Agaricales</taxon>
        <taxon>Marasmiineae</taxon>
        <taxon>Omphalotaceae</taxon>
        <taxon>Lentinula</taxon>
    </lineage>
</organism>
<feature type="region of interest" description="Disordered" evidence="1">
    <location>
        <begin position="325"/>
        <end position="355"/>
    </location>
</feature>
<dbReference type="Proteomes" id="UP001176059">
    <property type="component" value="Unassembled WGS sequence"/>
</dbReference>
<proteinExistence type="predicted"/>
<protein>
    <submittedName>
        <fullName evidence="2">Uncharacterized protein</fullName>
    </submittedName>
</protein>
<evidence type="ECO:0000256" key="1">
    <source>
        <dbReference type="SAM" id="MobiDB-lite"/>
    </source>
</evidence>
<comment type="caution">
    <text evidence="2">The sequence shown here is derived from an EMBL/GenBank/DDBJ whole genome shotgun (WGS) entry which is preliminary data.</text>
</comment>
<feature type="compositionally biased region" description="Polar residues" evidence="1">
    <location>
        <begin position="329"/>
        <end position="342"/>
    </location>
</feature>
<sequence length="600" mass="67408">MVLRAYFFLDFWESFLDQARYPKAKYFLSKEVVDIIRISIRGFFEILFIHRDHLSRQWALFAYLAGTSLCEHVFGMARTFDPDFTLYSWYILKPKLTMMLERAVQQSWQSPDSKARASGYNHSYLDRHGVDVQTLSLFPTDIQIDDASQMGYDDAFDLFCLLGVSPNELKHEGSSTLPSIRTWFTEVSTSIPSSYSTSGDHVIDTNPDSESETETEIDADEPSLLSTLEMVENIERDTVKEERDLMSQRFAAVALELDKNISLAALSAEAEEADEEATELSSDSRSAVADLVSALSIPNHDDPSRLDLRPHDHTDFNVLISTRQEHQSRVASSGVRTQTQQSFKHDDQDVERATAEKKLKASFQQIVNSEAARDRGAISGLNRKAHYTKSAKGGREVDEEQGLEETSGNSANAAAVASRTAKLLLTKRTNAYKKFPILDVRLPNACISDLHKLEISSGKTTYGFAIVGFNHNDSYDSSEIVMCQVLCLYEKSGGKNGKHSLVDSTNNICALSYLPAQTYQKWIAGQFRVSPKSTPWATDLRFTQLTPNNFLTRLEVQPNVLPNGSVKVSNTDWEVFLQLEKDLTHIRAVLKTLTSRKNTT</sequence>
<feature type="compositionally biased region" description="Basic and acidic residues" evidence="1">
    <location>
        <begin position="343"/>
        <end position="355"/>
    </location>
</feature>
<name>A0AA38MU60_9AGAR</name>
<feature type="region of interest" description="Disordered" evidence="1">
    <location>
        <begin position="195"/>
        <end position="219"/>
    </location>
</feature>
<feature type="region of interest" description="Disordered" evidence="1">
    <location>
        <begin position="387"/>
        <end position="411"/>
    </location>
</feature>
<evidence type="ECO:0000313" key="3">
    <source>
        <dbReference type="Proteomes" id="UP001176059"/>
    </source>
</evidence>
<reference evidence="2" key="2">
    <citation type="journal article" date="2023" name="Proc. Natl. Acad. Sci. U.S.A.">
        <title>A global phylogenomic analysis of the shiitake genus Lentinula.</title>
        <authorList>
            <person name="Sierra-Patev S."/>
            <person name="Min B."/>
            <person name="Naranjo-Ortiz M."/>
            <person name="Looney B."/>
            <person name="Konkel Z."/>
            <person name="Slot J.C."/>
            <person name="Sakamoto Y."/>
            <person name="Steenwyk J.L."/>
            <person name="Rokas A."/>
            <person name="Carro J."/>
            <person name="Camarero S."/>
            <person name="Ferreira P."/>
            <person name="Molpeceres G."/>
            <person name="Ruiz-Duenas F.J."/>
            <person name="Serrano A."/>
            <person name="Henrissat B."/>
            <person name="Drula E."/>
            <person name="Hughes K.W."/>
            <person name="Mata J.L."/>
            <person name="Ishikawa N.K."/>
            <person name="Vargas-Isla R."/>
            <person name="Ushijima S."/>
            <person name="Smith C.A."/>
            <person name="Donoghue J."/>
            <person name="Ahrendt S."/>
            <person name="Andreopoulos W."/>
            <person name="He G."/>
            <person name="LaButti K."/>
            <person name="Lipzen A."/>
            <person name="Ng V."/>
            <person name="Riley R."/>
            <person name="Sandor L."/>
            <person name="Barry K."/>
            <person name="Martinez A.T."/>
            <person name="Xiao Y."/>
            <person name="Gibbons J.G."/>
            <person name="Terashima K."/>
            <person name="Grigoriev I.V."/>
            <person name="Hibbett D."/>
        </authorList>
    </citation>
    <scope>NUCLEOTIDE SEQUENCE</scope>
    <source>
        <strain evidence="2">ET3784</strain>
    </source>
</reference>
<reference evidence="2" key="1">
    <citation type="submission" date="2022-08" db="EMBL/GenBank/DDBJ databases">
        <authorList>
            <consortium name="DOE Joint Genome Institute"/>
            <person name="Min B."/>
            <person name="Sierra-Patev S."/>
            <person name="Naranjo-Ortiz M."/>
            <person name="Looney B."/>
            <person name="Konkel Z."/>
            <person name="Slot J.C."/>
            <person name="Sakamoto Y."/>
            <person name="Steenwyk J.L."/>
            <person name="Rokas A."/>
            <person name="Carro J."/>
            <person name="Camarero S."/>
            <person name="Ferreira P."/>
            <person name="Molpeceres G."/>
            <person name="Ruiz-duenas F.J."/>
            <person name="Serrano A."/>
            <person name="Henrissat B."/>
            <person name="Drula E."/>
            <person name="Hughes K.W."/>
            <person name="Mata J.L."/>
            <person name="Ishikawa N.K."/>
            <person name="Vargas-Isla R."/>
            <person name="Ushijima S."/>
            <person name="Smith C.A."/>
            <person name="Ahrendt S."/>
            <person name="Andreopoulos W."/>
            <person name="He G."/>
            <person name="LaButti K."/>
            <person name="Lipzen A."/>
            <person name="Ng V."/>
            <person name="Riley R."/>
            <person name="Sandor L."/>
            <person name="Barry K."/>
            <person name="Martinez A.T."/>
            <person name="Xiao Y."/>
            <person name="Gibbons J.G."/>
            <person name="Terashima K."/>
            <person name="Hibbett D.S."/>
            <person name="Grigoriev I.V."/>
        </authorList>
    </citation>
    <scope>NUCLEOTIDE SEQUENCE</scope>
    <source>
        <strain evidence="2">ET3784</strain>
    </source>
</reference>
<evidence type="ECO:0000313" key="2">
    <source>
        <dbReference type="EMBL" id="KAJ3712351.1"/>
    </source>
</evidence>
<keyword evidence="3" id="KW-1185">Reference proteome</keyword>
<dbReference type="AlphaFoldDB" id="A0AA38MU60"/>
<feature type="compositionally biased region" description="Acidic residues" evidence="1">
    <location>
        <begin position="207"/>
        <end position="219"/>
    </location>
</feature>
<gene>
    <name evidence="2" type="ORF">DFJ43DRAFT_1161512</name>
</gene>
<accession>A0AA38MU60</accession>
<dbReference type="EMBL" id="JANVFO010000110">
    <property type="protein sequence ID" value="KAJ3712351.1"/>
    <property type="molecule type" value="Genomic_DNA"/>
</dbReference>